<dbReference type="EC" id="4.2.2.29" evidence="7"/>
<keyword evidence="6 7" id="KW-0961">Cell wall biogenesis/degradation</keyword>
<dbReference type="GO" id="GO:0008932">
    <property type="term" value="F:lytic endotransglycosylase activity"/>
    <property type="evidence" value="ECO:0007669"/>
    <property type="project" value="UniProtKB-UniRule"/>
</dbReference>
<name>A0A099KCF2_COLPS</name>
<accession>A0A099KCF2</accession>
<evidence type="ECO:0000256" key="6">
    <source>
        <dbReference type="ARBA" id="ARBA00023316"/>
    </source>
</evidence>
<comment type="caution">
    <text evidence="9">The sequence shown here is derived from an EMBL/GenBank/DDBJ whole genome shotgun (WGS) entry which is preliminary data.</text>
</comment>
<sequence length="339" mass="38567">MLKKLILLILLALLSVAATLAYQFDKALTTPLAIVQDNFLKVSSGSSISSFAKQLEQKQWITTRFWLRNYGRLFPQKANIKAGTYLVAKGTNLGQLLVQLVEGKEYQFSVTFIEGTRFKDALVILAEHPQIKQSVQDKTVTEIATELGIDSINPEGWLFPDTYAFTADTLDLTLLKRAYTNMQAQLNELWQQRADNLPYKTPYQALIMASIIEKETSYVAEQPLISSVFVNRLRKKMRLQTDPTIIYGLGDRYKGDITRAHKREKTAYNTYRINGLPPTPIALSGLSAIKATLHPATSDYFYFVSNAYGKHVFSKNLAEHNRAVRDYLKKQRQKRTEQN</sequence>
<dbReference type="NCBIfam" id="TIGR00247">
    <property type="entry name" value="endolytic transglycosylase MltG"/>
    <property type="match status" value="1"/>
</dbReference>
<keyword evidence="4 7" id="KW-0472">Membrane</keyword>
<gene>
    <name evidence="7" type="primary">mltG</name>
    <name evidence="9" type="ORF">GAB14E_4375</name>
</gene>
<evidence type="ECO:0000256" key="8">
    <source>
        <dbReference type="SAM" id="SignalP"/>
    </source>
</evidence>
<dbReference type="PANTHER" id="PTHR30518:SF2">
    <property type="entry name" value="ENDOLYTIC MUREIN TRANSGLYCOSYLASE"/>
    <property type="match status" value="1"/>
</dbReference>
<keyword evidence="8" id="KW-0732">Signal</keyword>
<dbReference type="Pfam" id="PF02618">
    <property type="entry name" value="YceG"/>
    <property type="match status" value="1"/>
</dbReference>
<dbReference type="OrthoDB" id="9814591at2"/>
<evidence type="ECO:0000256" key="5">
    <source>
        <dbReference type="ARBA" id="ARBA00023239"/>
    </source>
</evidence>
<evidence type="ECO:0000256" key="4">
    <source>
        <dbReference type="ARBA" id="ARBA00023136"/>
    </source>
</evidence>
<dbReference type="GO" id="GO:0071555">
    <property type="term" value="P:cell wall organization"/>
    <property type="evidence" value="ECO:0007669"/>
    <property type="project" value="UniProtKB-KW"/>
</dbReference>
<evidence type="ECO:0000313" key="9">
    <source>
        <dbReference type="EMBL" id="KGJ87697.1"/>
    </source>
</evidence>
<reference evidence="9 10" key="1">
    <citation type="submission" date="2014-08" db="EMBL/GenBank/DDBJ databases">
        <title>Genomic and Phenotypic Diversity of Colwellia psychrerythraea strains from Disparate Marine Basins.</title>
        <authorList>
            <person name="Techtmann S.M."/>
            <person name="Stelling S.C."/>
            <person name="Utturkar S.M."/>
            <person name="Alshibli N."/>
            <person name="Harris A."/>
            <person name="Brown S.D."/>
            <person name="Hazen T.C."/>
        </authorList>
    </citation>
    <scope>NUCLEOTIDE SEQUENCE [LARGE SCALE GENOMIC DNA]</scope>
    <source>
        <strain evidence="9 10">GAB14E</strain>
    </source>
</reference>
<dbReference type="PANTHER" id="PTHR30518">
    <property type="entry name" value="ENDOLYTIC MUREIN TRANSGLYCOSYLASE"/>
    <property type="match status" value="1"/>
</dbReference>
<keyword evidence="2 7" id="KW-0812">Transmembrane</keyword>
<keyword evidence="1 7" id="KW-1003">Cell membrane</keyword>
<dbReference type="Proteomes" id="UP000029868">
    <property type="component" value="Unassembled WGS sequence"/>
</dbReference>
<dbReference type="CDD" id="cd08010">
    <property type="entry name" value="MltG_like"/>
    <property type="match status" value="1"/>
</dbReference>
<dbReference type="GO" id="GO:0005886">
    <property type="term" value="C:plasma membrane"/>
    <property type="evidence" value="ECO:0007669"/>
    <property type="project" value="UniProtKB-UniRule"/>
</dbReference>
<dbReference type="Gene3D" id="3.30.160.60">
    <property type="entry name" value="Classic Zinc Finger"/>
    <property type="match status" value="1"/>
</dbReference>
<dbReference type="Gene3D" id="3.30.1490.480">
    <property type="entry name" value="Endolytic murein transglycosylase"/>
    <property type="match status" value="1"/>
</dbReference>
<evidence type="ECO:0000256" key="3">
    <source>
        <dbReference type="ARBA" id="ARBA00022989"/>
    </source>
</evidence>
<comment type="similarity">
    <text evidence="7">Belongs to the transglycosylase MltG family.</text>
</comment>
<comment type="catalytic activity">
    <reaction evidence="7">
        <text>a peptidoglycan chain = a peptidoglycan chain with N-acetyl-1,6-anhydromuramyl-[peptide] at the reducing end + a peptidoglycan chain with N-acetylglucosamine at the non-reducing end.</text>
        <dbReference type="EC" id="4.2.2.29"/>
    </reaction>
</comment>
<protein>
    <recommendedName>
        <fullName evidence="7">Endolytic murein transglycosylase</fullName>
        <ecNumber evidence="7">4.2.2.29</ecNumber>
    </recommendedName>
    <alternativeName>
        <fullName evidence="7">Peptidoglycan lytic transglycosylase</fullName>
    </alternativeName>
    <alternativeName>
        <fullName evidence="7">Peptidoglycan polymerization terminase</fullName>
    </alternativeName>
</protein>
<dbReference type="EMBL" id="JQEC01000071">
    <property type="protein sequence ID" value="KGJ87697.1"/>
    <property type="molecule type" value="Genomic_DNA"/>
</dbReference>
<proteinExistence type="inferred from homology"/>
<dbReference type="GO" id="GO:0009252">
    <property type="term" value="P:peptidoglycan biosynthetic process"/>
    <property type="evidence" value="ECO:0007669"/>
    <property type="project" value="UniProtKB-UniRule"/>
</dbReference>
<evidence type="ECO:0000256" key="2">
    <source>
        <dbReference type="ARBA" id="ARBA00022692"/>
    </source>
</evidence>
<evidence type="ECO:0000256" key="7">
    <source>
        <dbReference type="HAMAP-Rule" id="MF_02065"/>
    </source>
</evidence>
<dbReference type="FunFam" id="3.30.160.60:FF:000242">
    <property type="entry name" value="Endolytic murein transglycosylase"/>
    <property type="match status" value="1"/>
</dbReference>
<dbReference type="HAMAP" id="MF_02065">
    <property type="entry name" value="MltG"/>
    <property type="match status" value="1"/>
</dbReference>
<dbReference type="InterPro" id="IPR003770">
    <property type="entry name" value="MLTG-like"/>
</dbReference>
<keyword evidence="3 7" id="KW-1133">Transmembrane helix</keyword>
<feature type="site" description="Important for catalytic activity" evidence="7">
    <location>
        <position position="215"/>
    </location>
</feature>
<evidence type="ECO:0000313" key="10">
    <source>
        <dbReference type="Proteomes" id="UP000029868"/>
    </source>
</evidence>
<keyword evidence="5 7" id="KW-0456">Lyase</keyword>
<evidence type="ECO:0000256" key="1">
    <source>
        <dbReference type="ARBA" id="ARBA00022475"/>
    </source>
</evidence>
<feature type="chain" id="PRO_5001948493" description="Endolytic murein transglycosylase" evidence="8">
    <location>
        <begin position="21"/>
        <end position="339"/>
    </location>
</feature>
<feature type="signal peptide" evidence="8">
    <location>
        <begin position="1"/>
        <end position="20"/>
    </location>
</feature>
<dbReference type="AlphaFoldDB" id="A0A099KCF2"/>
<keyword evidence="7" id="KW-0997">Cell inner membrane</keyword>
<comment type="function">
    <text evidence="7">Functions as a peptidoglycan terminase that cleaves nascent peptidoglycan strands endolytically to terminate their elongation.</text>
</comment>
<dbReference type="RefSeq" id="WP_033084279.1">
    <property type="nucleotide sequence ID" value="NZ_JQEC01000071.1"/>
</dbReference>
<organism evidence="9 10">
    <name type="scientific">Colwellia psychrerythraea</name>
    <name type="common">Vibrio psychroerythus</name>
    <dbReference type="NCBI Taxonomy" id="28229"/>
    <lineage>
        <taxon>Bacteria</taxon>
        <taxon>Pseudomonadati</taxon>
        <taxon>Pseudomonadota</taxon>
        <taxon>Gammaproteobacteria</taxon>
        <taxon>Alteromonadales</taxon>
        <taxon>Colwelliaceae</taxon>
        <taxon>Colwellia</taxon>
    </lineage>
</organism>
<dbReference type="PATRIC" id="fig|28229.3.peg.4352"/>